<dbReference type="InParanoid" id="A0A1E7EWM2"/>
<proteinExistence type="predicted"/>
<evidence type="ECO:0000313" key="3">
    <source>
        <dbReference type="Proteomes" id="UP000095751"/>
    </source>
</evidence>
<sequence length="184" mass="20117">MATTSNGNIIFDTTTDLSHHNVLEQEWSKLISLLARASFIASRMGISMDEIISNHGINGQSILHIILFFDQMRLLIYYKSNDATTDTKNAVLKTFDLLSVKYRATGKAGLANKGGIVAEVQINKTPNSLPVHKSGDERIRLITGSTDCQTRVWSIETSNTNNLADAPASSSSSSTNNDDDPKKD</sequence>
<dbReference type="AlphaFoldDB" id="A0A1E7EWM2"/>
<reference evidence="2 3" key="1">
    <citation type="submission" date="2016-09" db="EMBL/GenBank/DDBJ databases">
        <title>Extensive genetic diversity and differential bi-allelic expression allows diatom success in the polar Southern Ocean.</title>
        <authorList>
            <consortium name="DOE Joint Genome Institute"/>
            <person name="Mock T."/>
            <person name="Otillar R.P."/>
            <person name="Strauss J."/>
            <person name="Dupont C."/>
            <person name="Frickenhaus S."/>
            <person name="Maumus F."/>
            <person name="Mcmullan M."/>
            <person name="Sanges R."/>
            <person name="Schmutz J."/>
            <person name="Toseland A."/>
            <person name="Valas R."/>
            <person name="Veluchamy A."/>
            <person name="Ward B.J."/>
            <person name="Allen A."/>
            <person name="Barry K."/>
            <person name="Falciatore A."/>
            <person name="Ferrante M."/>
            <person name="Fortunato A.E."/>
            <person name="Gloeckner G."/>
            <person name="Gruber A."/>
            <person name="Hipkin R."/>
            <person name="Janech M."/>
            <person name="Kroth P."/>
            <person name="Leese F."/>
            <person name="Lindquist E."/>
            <person name="Lyon B.R."/>
            <person name="Martin J."/>
            <person name="Mayer C."/>
            <person name="Parker M."/>
            <person name="Quesneville H."/>
            <person name="Raymond J."/>
            <person name="Uhlig C."/>
            <person name="Valentin K.U."/>
            <person name="Worden A.Z."/>
            <person name="Armbrust E.V."/>
            <person name="Bowler C."/>
            <person name="Green B."/>
            <person name="Moulton V."/>
            <person name="Van Oosterhout C."/>
            <person name="Grigoriev I."/>
        </authorList>
    </citation>
    <scope>NUCLEOTIDE SEQUENCE [LARGE SCALE GENOMIC DNA]</scope>
    <source>
        <strain evidence="2 3">CCMP1102</strain>
    </source>
</reference>
<protein>
    <submittedName>
        <fullName evidence="2">Uncharacterized protein</fullName>
    </submittedName>
</protein>
<gene>
    <name evidence="2" type="ORF">FRACYDRAFT_247530</name>
</gene>
<keyword evidence="3" id="KW-1185">Reference proteome</keyword>
<name>A0A1E7EWM2_9STRA</name>
<dbReference type="Proteomes" id="UP000095751">
    <property type="component" value="Unassembled WGS sequence"/>
</dbReference>
<dbReference type="EMBL" id="KV784372">
    <property type="protein sequence ID" value="OEU10430.1"/>
    <property type="molecule type" value="Genomic_DNA"/>
</dbReference>
<feature type="region of interest" description="Disordered" evidence="1">
    <location>
        <begin position="159"/>
        <end position="184"/>
    </location>
</feature>
<evidence type="ECO:0000256" key="1">
    <source>
        <dbReference type="SAM" id="MobiDB-lite"/>
    </source>
</evidence>
<dbReference type="KEGG" id="fcy:FRACYDRAFT_247530"/>
<accession>A0A1E7EWM2</accession>
<dbReference type="OrthoDB" id="62798at2759"/>
<organism evidence="2 3">
    <name type="scientific">Fragilariopsis cylindrus CCMP1102</name>
    <dbReference type="NCBI Taxonomy" id="635003"/>
    <lineage>
        <taxon>Eukaryota</taxon>
        <taxon>Sar</taxon>
        <taxon>Stramenopiles</taxon>
        <taxon>Ochrophyta</taxon>
        <taxon>Bacillariophyta</taxon>
        <taxon>Bacillariophyceae</taxon>
        <taxon>Bacillariophycidae</taxon>
        <taxon>Bacillariales</taxon>
        <taxon>Bacillariaceae</taxon>
        <taxon>Fragilariopsis</taxon>
    </lineage>
</organism>
<evidence type="ECO:0000313" key="2">
    <source>
        <dbReference type="EMBL" id="OEU10430.1"/>
    </source>
</evidence>
<feature type="compositionally biased region" description="Low complexity" evidence="1">
    <location>
        <begin position="165"/>
        <end position="176"/>
    </location>
</feature>